<evidence type="ECO:0000259" key="1">
    <source>
        <dbReference type="Pfam" id="PF00534"/>
    </source>
</evidence>
<feature type="domain" description="Glycosyltransferase subfamily 4-like N-terminal" evidence="2">
    <location>
        <begin position="18"/>
        <end position="158"/>
    </location>
</feature>
<accession>A0A0S1SB88</accession>
<organism evidence="3 4">
    <name type="scientific">Candidatus Peribacter riflensis</name>
    <dbReference type="NCBI Taxonomy" id="1735162"/>
    <lineage>
        <taxon>Bacteria</taxon>
        <taxon>Candidatus Peregrinibacteriota</taxon>
        <taxon>Candidatus Peribacteria</taxon>
        <taxon>Candidatus Peribacterales</taxon>
        <taxon>Candidatus Peribacteraceae</taxon>
        <taxon>Candidatus Peribacter</taxon>
    </lineage>
</organism>
<accession>A0A0S1SUH9</accession>
<name>A0A0S1SNF1_9BACT</name>
<dbReference type="AlphaFoldDB" id="A0A0S1SNF1"/>
<accession>A0A0S1SSL4</accession>
<dbReference type="Pfam" id="PF00534">
    <property type="entry name" value="Glycos_transf_1"/>
    <property type="match status" value="1"/>
</dbReference>
<feature type="domain" description="Glycosyl transferase family 1" evidence="1">
    <location>
        <begin position="186"/>
        <end position="347"/>
    </location>
</feature>
<reference evidence="4" key="1">
    <citation type="submission" date="2015-10" db="EMBL/GenBank/DDBJ databases">
        <title>Analysis of five complete genome sequences for members of the class Peribacteria in the recently recognized Peregrinibacteria bacterial phylum.</title>
        <authorList>
            <person name="Anantharaman K."/>
            <person name="Brown C.T."/>
            <person name="Burstein D."/>
            <person name="Castelle C.J."/>
            <person name="Probst A.J."/>
            <person name="Thomas B.C."/>
            <person name="Williams K.H."/>
            <person name="Banfield J.F."/>
        </authorList>
    </citation>
    <scope>NUCLEOTIDE SEQUENCE [LARGE SCALE GENOMIC DNA]</scope>
</reference>
<dbReference type="Gene3D" id="3.40.50.2000">
    <property type="entry name" value="Glycogen Phosphorylase B"/>
    <property type="match status" value="2"/>
</dbReference>
<sequence length="378" mass="41832">MTDSKHTVLFLDQYGDIGGGQRILLDLVSGARSRGLEVRLLCPVGPLAEEAARRGARVYPLSLPHVQSGRKTLRNYVRMWFFSRRVAREHQAAAEGCHLLVVNGLRLLMVARVWGERFALPTVLYLHGVHHGIAQWLIASFLRRPRTAAIAPSPFVAAPFIHLSNVHEIANWVAPEFLSSPRDSLTLRRSLAITDEDPIVLVPGRLSVTKGQLLILQALALLHDVRAHFVFAGAPLFEERGSDVETAIRRATELEPGRVHLTHWEQPLPALFDGADLVIVPSVWQEPFGLVALEAMARSRPLIVTDRGMLPRLAGDGRFAEVVPATVEGIAGAIRCCLQDPSTCVRRAMGGRAQVEDAYHPARQMEKVFALFDRLCHT</sequence>
<dbReference type="STRING" id="1735162.PeribacterB2_0417"/>
<accession>A0A0S1SNF1</accession>
<dbReference type="EMBL" id="CP013065">
    <property type="protein sequence ID" value="ALM13109.1"/>
    <property type="molecule type" value="Genomic_DNA"/>
</dbReference>
<reference evidence="3 4" key="2">
    <citation type="journal article" date="2016" name="PeerJ">
        <title>Analysis of five complete genome sequences for members of the class Peribacteria in the recently recognized Peregrinibacteria bacterial phylum.</title>
        <authorList>
            <person name="Anantharaman K."/>
            <person name="Brown C.T."/>
            <person name="Burstein D."/>
            <person name="Castelle C.J."/>
            <person name="Probst A.J."/>
            <person name="Thomas B.C."/>
            <person name="Williams K.H."/>
            <person name="Banfield J.F."/>
        </authorList>
    </citation>
    <scope>NUCLEOTIDE SEQUENCE [LARGE SCALE GENOMIC DNA]</scope>
    <source>
        <strain evidence="3">RIFOXYD1_FULL_PER-ii_59_16</strain>
    </source>
</reference>
<dbReference type="Proteomes" id="UP000069135">
    <property type="component" value="Chromosome"/>
</dbReference>
<dbReference type="InterPro" id="IPR001296">
    <property type="entry name" value="Glyco_trans_1"/>
</dbReference>
<dbReference type="KEGG" id="prf:PeribacterA2_0418"/>
<dbReference type="Pfam" id="PF13579">
    <property type="entry name" value="Glyco_trans_4_4"/>
    <property type="match status" value="1"/>
</dbReference>
<dbReference type="PATRIC" id="fig|1735161.3.peg.410"/>
<evidence type="ECO:0000259" key="2">
    <source>
        <dbReference type="Pfam" id="PF13579"/>
    </source>
</evidence>
<dbReference type="PANTHER" id="PTHR12526:SF635">
    <property type="entry name" value="GLYCOSYL TRANSFERASE GROUP 1"/>
    <property type="match status" value="1"/>
</dbReference>
<dbReference type="GO" id="GO:0016757">
    <property type="term" value="F:glycosyltransferase activity"/>
    <property type="evidence" value="ECO:0007669"/>
    <property type="project" value="InterPro"/>
</dbReference>
<protein>
    <submittedName>
        <fullName evidence="3">Group 1 glycosyl transferase</fullName>
    </submittedName>
</protein>
<accession>A0A0S1SKR6</accession>
<evidence type="ECO:0000313" key="4">
    <source>
        <dbReference type="Proteomes" id="UP000069135"/>
    </source>
</evidence>
<evidence type="ECO:0000313" key="3">
    <source>
        <dbReference type="EMBL" id="ALM13109.1"/>
    </source>
</evidence>
<dbReference type="SUPFAM" id="SSF53756">
    <property type="entry name" value="UDP-Glycosyltransferase/glycogen phosphorylase"/>
    <property type="match status" value="1"/>
</dbReference>
<dbReference type="CDD" id="cd03801">
    <property type="entry name" value="GT4_PimA-like"/>
    <property type="match status" value="1"/>
</dbReference>
<proteinExistence type="predicted"/>
<dbReference type="InterPro" id="IPR028098">
    <property type="entry name" value="Glyco_trans_4-like_N"/>
</dbReference>
<keyword evidence="3" id="KW-0808">Transferase</keyword>
<dbReference type="PANTHER" id="PTHR12526">
    <property type="entry name" value="GLYCOSYLTRANSFERASE"/>
    <property type="match status" value="1"/>
</dbReference>
<gene>
    <name evidence="3" type="ORF">PeribacterD1_0418</name>
</gene>